<proteinExistence type="predicted"/>
<evidence type="ECO:0000313" key="3">
    <source>
        <dbReference type="EMBL" id="KZP20326.1"/>
    </source>
</evidence>
<dbReference type="STRING" id="436010.A0A166IZA5"/>
<feature type="domain" description="DUF6697" evidence="2">
    <location>
        <begin position="15"/>
        <end position="205"/>
    </location>
</feature>
<evidence type="ECO:0000259" key="2">
    <source>
        <dbReference type="Pfam" id="PF20411"/>
    </source>
</evidence>
<gene>
    <name evidence="3" type="ORF">FIBSPDRAFT_742515</name>
</gene>
<sequence length="264" mass="29983">FHVALDEAIKAVAPPRAFFSATWGGSRQETFPSIGKKMAAQHHFRDFMFPNSHYNPALPFVVGAAGLLFQAHGLDQDYAPENPHISRLIVRLPDAALWLYVGQYQVFNSTSLTQAEWLNQSAKVKSAWVHSIMIKDWGKFVRTRIALRDVLGMEPEEDAIQAAMEQNVAITEEQIALAYNLGEERLGVYLLKCVGYDEDFGQQVFERFSTWVPKAKKENKGPKKSRKRKRVTNSDDEEVSDAAEYDDGHREITGQDEDDEMIYI</sequence>
<dbReference type="EMBL" id="KV417556">
    <property type="protein sequence ID" value="KZP20326.1"/>
    <property type="molecule type" value="Genomic_DNA"/>
</dbReference>
<dbReference type="AlphaFoldDB" id="A0A166IZA5"/>
<accession>A0A166IZA5</accession>
<reference evidence="3 4" key="1">
    <citation type="journal article" date="2016" name="Mol. Biol. Evol.">
        <title>Comparative Genomics of Early-Diverging Mushroom-Forming Fungi Provides Insights into the Origins of Lignocellulose Decay Capabilities.</title>
        <authorList>
            <person name="Nagy L.G."/>
            <person name="Riley R."/>
            <person name="Tritt A."/>
            <person name="Adam C."/>
            <person name="Daum C."/>
            <person name="Floudas D."/>
            <person name="Sun H."/>
            <person name="Yadav J.S."/>
            <person name="Pangilinan J."/>
            <person name="Larsson K.H."/>
            <person name="Matsuura K."/>
            <person name="Barry K."/>
            <person name="Labutti K."/>
            <person name="Kuo R."/>
            <person name="Ohm R.A."/>
            <person name="Bhattacharya S.S."/>
            <person name="Shirouzu T."/>
            <person name="Yoshinaga Y."/>
            <person name="Martin F.M."/>
            <person name="Grigoriev I.V."/>
            <person name="Hibbett D.S."/>
        </authorList>
    </citation>
    <scope>NUCLEOTIDE SEQUENCE [LARGE SCALE GENOMIC DNA]</scope>
    <source>
        <strain evidence="3 4">CBS 109695</strain>
    </source>
</reference>
<evidence type="ECO:0000256" key="1">
    <source>
        <dbReference type="SAM" id="MobiDB-lite"/>
    </source>
</evidence>
<dbReference type="OrthoDB" id="3176940at2759"/>
<dbReference type="Proteomes" id="UP000076532">
    <property type="component" value="Unassembled WGS sequence"/>
</dbReference>
<dbReference type="Pfam" id="PF20411">
    <property type="entry name" value="DUF6697"/>
    <property type="match status" value="1"/>
</dbReference>
<feature type="compositionally biased region" description="Acidic residues" evidence="1">
    <location>
        <begin position="234"/>
        <end position="245"/>
    </location>
</feature>
<feature type="compositionally biased region" description="Acidic residues" evidence="1">
    <location>
        <begin position="254"/>
        <end position="264"/>
    </location>
</feature>
<feature type="region of interest" description="Disordered" evidence="1">
    <location>
        <begin position="216"/>
        <end position="264"/>
    </location>
</feature>
<protein>
    <recommendedName>
        <fullName evidence="2">DUF6697 domain-containing protein</fullName>
    </recommendedName>
</protein>
<feature type="compositionally biased region" description="Basic residues" evidence="1">
    <location>
        <begin position="222"/>
        <end position="231"/>
    </location>
</feature>
<feature type="non-terminal residue" evidence="3">
    <location>
        <position position="1"/>
    </location>
</feature>
<evidence type="ECO:0000313" key="4">
    <source>
        <dbReference type="Proteomes" id="UP000076532"/>
    </source>
</evidence>
<dbReference type="InterPro" id="IPR046520">
    <property type="entry name" value="DUF6697"/>
</dbReference>
<keyword evidence="4" id="KW-1185">Reference proteome</keyword>
<name>A0A166IZA5_9AGAM</name>
<organism evidence="3 4">
    <name type="scientific">Athelia psychrophila</name>
    <dbReference type="NCBI Taxonomy" id="1759441"/>
    <lineage>
        <taxon>Eukaryota</taxon>
        <taxon>Fungi</taxon>
        <taxon>Dikarya</taxon>
        <taxon>Basidiomycota</taxon>
        <taxon>Agaricomycotina</taxon>
        <taxon>Agaricomycetes</taxon>
        <taxon>Agaricomycetidae</taxon>
        <taxon>Atheliales</taxon>
        <taxon>Atheliaceae</taxon>
        <taxon>Athelia</taxon>
    </lineage>
</organism>